<dbReference type="InterPro" id="IPR050679">
    <property type="entry name" value="Bact_HTH_transcr_reg"/>
</dbReference>
<dbReference type="GO" id="GO:0003677">
    <property type="term" value="F:DNA binding"/>
    <property type="evidence" value="ECO:0007669"/>
    <property type="project" value="UniProtKB-KW"/>
</dbReference>
<dbReference type="InterPro" id="IPR036388">
    <property type="entry name" value="WH-like_DNA-bd_sf"/>
</dbReference>
<dbReference type="Proteomes" id="UP000218387">
    <property type="component" value="Chromosome"/>
</dbReference>
<dbReference type="Gene3D" id="1.10.10.10">
    <property type="entry name" value="Winged helix-like DNA-binding domain superfamily/Winged helix DNA-binding domain"/>
    <property type="match status" value="1"/>
</dbReference>
<dbReference type="EMBL" id="CP029487">
    <property type="protein sequence ID" value="QCT70959.1"/>
    <property type="molecule type" value="Genomic_DNA"/>
</dbReference>
<dbReference type="CDD" id="cd07377">
    <property type="entry name" value="WHTH_GntR"/>
    <property type="match status" value="1"/>
</dbReference>
<evidence type="ECO:0000259" key="4">
    <source>
        <dbReference type="PROSITE" id="PS50949"/>
    </source>
</evidence>
<gene>
    <name evidence="5" type="ORF">CPZ25_006335</name>
</gene>
<dbReference type="InterPro" id="IPR036390">
    <property type="entry name" value="WH_DNA-bd_sf"/>
</dbReference>
<protein>
    <submittedName>
        <fullName evidence="5">GntR family transcriptional regulator</fullName>
    </submittedName>
</protein>
<dbReference type="GO" id="GO:0003700">
    <property type="term" value="F:DNA-binding transcription factor activity"/>
    <property type="evidence" value="ECO:0007669"/>
    <property type="project" value="InterPro"/>
</dbReference>
<keyword evidence="6" id="KW-1185">Reference proteome</keyword>
<dbReference type="SUPFAM" id="SSF46785">
    <property type="entry name" value="Winged helix' DNA-binding domain"/>
    <property type="match status" value="1"/>
</dbReference>
<dbReference type="Pfam" id="PF00392">
    <property type="entry name" value="GntR"/>
    <property type="match status" value="1"/>
</dbReference>
<evidence type="ECO:0000256" key="1">
    <source>
        <dbReference type="ARBA" id="ARBA00023015"/>
    </source>
</evidence>
<evidence type="ECO:0000313" key="6">
    <source>
        <dbReference type="Proteomes" id="UP000218387"/>
    </source>
</evidence>
<dbReference type="InterPro" id="IPR000524">
    <property type="entry name" value="Tscrpt_reg_HTH_GntR"/>
</dbReference>
<dbReference type="InterPro" id="IPR011663">
    <property type="entry name" value="UTRA"/>
</dbReference>
<dbReference type="PROSITE" id="PS50949">
    <property type="entry name" value="HTH_GNTR"/>
    <property type="match status" value="1"/>
</dbReference>
<dbReference type="GO" id="GO:0045892">
    <property type="term" value="P:negative regulation of DNA-templated transcription"/>
    <property type="evidence" value="ECO:0007669"/>
    <property type="project" value="TreeGrafter"/>
</dbReference>
<sequence length="238" mass="27344">MDGRKSQSVKYQQIADDIRLKILGGIYAQNEMLPSEKKLGEKYGASRLTIRNTLNLLENEGYIYTKAGKGSFVKGVSTDLYRIDMDINSILNGGYDRVELIKAKMIKPDIDLVYELKVSRESKIVFMDWHIFKNEAIIGYDRRFIPYFRGLPIDEKDLTYTGLKDMIKDSQTDFREEIVINGIIPETWLKEKMGIDSKNTDSLLLVERKIYDDRGTPTGLDRLYLNANESCIKGVFSV</sequence>
<dbReference type="RefSeq" id="WP_058694007.1">
    <property type="nucleotide sequence ID" value="NZ_CABJDW020000014.1"/>
</dbReference>
<dbReference type="AlphaFoldDB" id="A0A4P9C662"/>
<dbReference type="PRINTS" id="PR00035">
    <property type="entry name" value="HTHGNTR"/>
</dbReference>
<dbReference type="SMART" id="SM00345">
    <property type="entry name" value="HTH_GNTR"/>
    <property type="match status" value="1"/>
</dbReference>
<reference evidence="5 6" key="1">
    <citation type="submission" date="2018-05" db="EMBL/GenBank/DDBJ databases">
        <title>Genome comparison of Eubacterium sp.</title>
        <authorList>
            <person name="Feng Y."/>
            <person name="Sanchez-Andrea I."/>
            <person name="Stams A.J.M."/>
            <person name="De Vos W.M."/>
        </authorList>
    </citation>
    <scope>NUCLEOTIDE SEQUENCE [LARGE SCALE GENOMIC DNA]</scope>
    <source>
        <strain evidence="5 6">YI</strain>
    </source>
</reference>
<dbReference type="PANTHER" id="PTHR44846">
    <property type="entry name" value="MANNOSYL-D-GLYCERATE TRANSPORT/METABOLISM SYSTEM REPRESSOR MNGR-RELATED"/>
    <property type="match status" value="1"/>
</dbReference>
<dbReference type="InterPro" id="IPR028978">
    <property type="entry name" value="Chorismate_lyase_/UTRA_dom_sf"/>
</dbReference>
<accession>A0A4P9C662</accession>
<evidence type="ECO:0000256" key="2">
    <source>
        <dbReference type="ARBA" id="ARBA00023125"/>
    </source>
</evidence>
<dbReference type="KEGG" id="emt:CPZ25_006335"/>
<keyword evidence="1" id="KW-0805">Transcription regulation</keyword>
<dbReference type="Pfam" id="PF07702">
    <property type="entry name" value="UTRA"/>
    <property type="match status" value="1"/>
</dbReference>
<keyword evidence="3" id="KW-0804">Transcription</keyword>
<keyword evidence="2" id="KW-0238">DNA-binding</keyword>
<dbReference type="Gene3D" id="3.40.1410.10">
    <property type="entry name" value="Chorismate lyase-like"/>
    <property type="match status" value="1"/>
</dbReference>
<name>A0A4P9C662_EUBML</name>
<dbReference type="SUPFAM" id="SSF64288">
    <property type="entry name" value="Chorismate lyase-like"/>
    <property type="match status" value="1"/>
</dbReference>
<dbReference type="PANTHER" id="PTHR44846:SF1">
    <property type="entry name" value="MANNOSYL-D-GLYCERATE TRANSPORT_METABOLISM SYSTEM REPRESSOR MNGR-RELATED"/>
    <property type="match status" value="1"/>
</dbReference>
<feature type="domain" description="HTH gntR-type" evidence="4">
    <location>
        <begin position="8"/>
        <end position="76"/>
    </location>
</feature>
<organism evidence="5 6">
    <name type="scientific">Eubacterium maltosivorans</name>
    <dbReference type="NCBI Taxonomy" id="2041044"/>
    <lineage>
        <taxon>Bacteria</taxon>
        <taxon>Bacillati</taxon>
        <taxon>Bacillota</taxon>
        <taxon>Clostridia</taxon>
        <taxon>Eubacteriales</taxon>
        <taxon>Eubacteriaceae</taxon>
        <taxon>Eubacterium</taxon>
    </lineage>
</organism>
<evidence type="ECO:0000313" key="5">
    <source>
        <dbReference type="EMBL" id="QCT70959.1"/>
    </source>
</evidence>
<proteinExistence type="predicted"/>
<evidence type="ECO:0000256" key="3">
    <source>
        <dbReference type="ARBA" id="ARBA00023163"/>
    </source>
</evidence>